<protein>
    <recommendedName>
        <fullName evidence="2">PITH domain-containing protein</fullName>
    </recommendedName>
</protein>
<gene>
    <name evidence="3" type="ORF">HDU87_003646</name>
</gene>
<sequence>MSCCEDHIHDEACGEEYSLWQQIDIQNVSCLNEAHDGSAKTVFKHWQDRHDTTKFVVSDADEQLIINIPFTANIKLKSISIVGAGDSAPSKMQAFTNRDDIDFDSAEGTPAAQEWELVRDTPRGEIAEYATRLTKFQNVRKLTLYFTENFGGDTTKITYIGLKGEYTEIKQDPIITVYELAANPADHKTKSLDQLGSMIQ</sequence>
<organism evidence="3 4">
    <name type="scientific">Geranomyces variabilis</name>
    <dbReference type="NCBI Taxonomy" id="109894"/>
    <lineage>
        <taxon>Eukaryota</taxon>
        <taxon>Fungi</taxon>
        <taxon>Fungi incertae sedis</taxon>
        <taxon>Chytridiomycota</taxon>
        <taxon>Chytridiomycota incertae sedis</taxon>
        <taxon>Chytridiomycetes</taxon>
        <taxon>Spizellomycetales</taxon>
        <taxon>Powellomycetaceae</taxon>
        <taxon>Geranomyces</taxon>
    </lineage>
</organism>
<accession>A0AAD5TLW0</accession>
<reference evidence="3" key="1">
    <citation type="submission" date="2020-05" db="EMBL/GenBank/DDBJ databases">
        <title>Phylogenomic resolution of chytrid fungi.</title>
        <authorList>
            <person name="Stajich J.E."/>
            <person name="Amses K."/>
            <person name="Simmons R."/>
            <person name="Seto K."/>
            <person name="Myers J."/>
            <person name="Bonds A."/>
            <person name="Quandt C.A."/>
            <person name="Barry K."/>
            <person name="Liu P."/>
            <person name="Grigoriev I."/>
            <person name="Longcore J.E."/>
            <person name="James T.Y."/>
        </authorList>
    </citation>
    <scope>NUCLEOTIDE SEQUENCE</scope>
    <source>
        <strain evidence="3">JEL0379</strain>
    </source>
</reference>
<name>A0AAD5TLW0_9FUNG</name>
<dbReference type="AlphaFoldDB" id="A0AAD5TLW0"/>
<dbReference type="PANTHER" id="PTHR12175:SF1">
    <property type="entry name" value="PITH DOMAIN-CONTAINING PROTEIN 1"/>
    <property type="match status" value="1"/>
</dbReference>
<dbReference type="InterPro" id="IPR037047">
    <property type="entry name" value="PITH_dom_sf"/>
</dbReference>
<dbReference type="Gene3D" id="2.60.120.470">
    <property type="entry name" value="PITH domain"/>
    <property type="match status" value="1"/>
</dbReference>
<dbReference type="InterPro" id="IPR008979">
    <property type="entry name" value="Galactose-bd-like_sf"/>
</dbReference>
<dbReference type="InterPro" id="IPR010400">
    <property type="entry name" value="PITH_dom"/>
</dbReference>
<evidence type="ECO:0000313" key="3">
    <source>
        <dbReference type="EMBL" id="KAJ3178334.1"/>
    </source>
</evidence>
<evidence type="ECO:0000313" key="4">
    <source>
        <dbReference type="Proteomes" id="UP001212152"/>
    </source>
</evidence>
<dbReference type="GO" id="GO:0005737">
    <property type="term" value="C:cytoplasm"/>
    <property type="evidence" value="ECO:0007669"/>
    <property type="project" value="UniProtKB-ARBA"/>
</dbReference>
<dbReference type="GO" id="GO:0005634">
    <property type="term" value="C:nucleus"/>
    <property type="evidence" value="ECO:0007669"/>
    <property type="project" value="TreeGrafter"/>
</dbReference>
<feature type="domain" description="PITH" evidence="2">
    <location>
        <begin position="8"/>
        <end position="182"/>
    </location>
</feature>
<dbReference type="PANTHER" id="PTHR12175">
    <property type="entry name" value="AD039 HT014 THIOREDOXIN FAMILY TRP26"/>
    <property type="match status" value="1"/>
</dbReference>
<comment type="caution">
    <text evidence="3">The sequence shown here is derived from an EMBL/GenBank/DDBJ whole genome shotgun (WGS) entry which is preliminary data.</text>
</comment>
<dbReference type="SUPFAM" id="SSF49785">
    <property type="entry name" value="Galactose-binding domain-like"/>
    <property type="match status" value="1"/>
</dbReference>
<dbReference type="InterPro" id="IPR045099">
    <property type="entry name" value="PITH1-like"/>
</dbReference>
<evidence type="ECO:0000256" key="1">
    <source>
        <dbReference type="ARBA" id="ARBA00025788"/>
    </source>
</evidence>
<comment type="similarity">
    <text evidence="1">Belongs to the PITHD1 family.</text>
</comment>
<keyword evidence="4" id="KW-1185">Reference proteome</keyword>
<evidence type="ECO:0000259" key="2">
    <source>
        <dbReference type="PROSITE" id="PS51532"/>
    </source>
</evidence>
<dbReference type="EMBL" id="JADGJQ010000027">
    <property type="protein sequence ID" value="KAJ3178334.1"/>
    <property type="molecule type" value="Genomic_DNA"/>
</dbReference>
<dbReference type="PROSITE" id="PS51532">
    <property type="entry name" value="PITH"/>
    <property type="match status" value="1"/>
</dbReference>
<dbReference type="Proteomes" id="UP001212152">
    <property type="component" value="Unassembled WGS sequence"/>
</dbReference>
<proteinExistence type="inferred from homology"/>
<dbReference type="Pfam" id="PF06201">
    <property type="entry name" value="PITH"/>
    <property type="match status" value="1"/>
</dbReference>